<dbReference type="PATRIC" id="fig|1513271.3.peg.2488"/>
<keyword evidence="1" id="KW-1133">Transmembrane helix</keyword>
<dbReference type="InterPro" id="IPR013320">
    <property type="entry name" value="ConA-like_dom_sf"/>
</dbReference>
<comment type="caution">
    <text evidence="2">The sequence shown here is derived from an EMBL/GenBank/DDBJ whole genome shotgun (WGS) entry which is preliminary data.</text>
</comment>
<dbReference type="AlphaFoldDB" id="A0A0J8GPS7"/>
<evidence type="ECO:0000313" key="2">
    <source>
        <dbReference type="EMBL" id="KMT64810.1"/>
    </source>
</evidence>
<feature type="transmembrane region" description="Helical" evidence="1">
    <location>
        <begin position="116"/>
        <end position="137"/>
    </location>
</feature>
<evidence type="ECO:0008006" key="4">
    <source>
        <dbReference type="Google" id="ProtNLM"/>
    </source>
</evidence>
<accession>A0A0J8GPS7</accession>
<keyword evidence="3" id="KW-1185">Reference proteome</keyword>
<evidence type="ECO:0000313" key="3">
    <source>
        <dbReference type="Proteomes" id="UP000037600"/>
    </source>
</evidence>
<dbReference type="Gene3D" id="2.60.120.200">
    <property type="match status" value="1"/>
</dbReference>
<keyword evidence="1" id="KW-0812">Transmembrane</keyword>
<sequence>MNRTDKFEDIKQIADAVCDQEVTPEQVKQLEQLLLGNPEAQRFYQQYVETHVQMQADHIPNMEVIRRRMQVDEVVIRPVSAHATAQMPSINQPPLINQTQSAAENHQAPEQNKPKLLKWLGLIASLLLIAFAAYFLINTTNTNDETPLGKVISGRLHINGVGKIEGQLFYLGEYLCDQTVEVELNSGDKIVLSEQTLLKFYNATEISLKQGQLKIEEASGKNIFISGEHFKVSSEGGALKVDLSSESPLITTSKSARLIPKRWRPKHYWPFDSKSDRAVDFAGNATGIPSKGATRVKGLIGEGAFFFDNSADARINVGSGGGTAPATGSFSVTDGVTIEALIVPEYTGSTEGTVRDQRFGELDEIFRKDQTDKDHRLLLSFQNDKGKEYLRPMGDFKESLSFGLYLVGQGYHELKLPLDGKENRPTLEELKDGKPHHVVATYDVRTGLKAIYLDGKMLAHYQYPAGSKMLSGGSGMANIGNSPNAIDHSGEAFYGIIDEVAFYDFALSPFIIDQHYQFFLNNRNYFGLKPSATRLPSKLEIELPSYTSISLDPITGLPL</sequence>
<dbReference type="EMBL" id="LAZL01000020">
    <property type="protein sequence ID" value="KMT64810.1"/>
    <property type="molecule type" value="Genomic_DNA"/>
</dbReference>
<name>A0A0J8GPS7_9ALTE</name>
<protein>
    <recommendedName>
        <fullName evidence="4">Pentaxin domain-containing protein</fullName>
    </recommendedName>
</protein>
<reference evidence="2 3" key="1">
    <citation type="submission" date="2015-04" db="EMBL/GenBank/DDBJ databases">
        <title>Draft Genome Sequence of the Novel Agar-Digesting Marine Bacterium Q1.</title>
        <authorList>
            <person name="Li Y."/>
            <person name="Li D."/>
            <person name="Chen G."/>
            <person name="Du Z."/>
        </authorList>
    </citation>
    <scope>NUCLEOTIDE SEQUENCE [LARGE SCALE GENOMIC DNA]</scope>
    <source>
        <strain evidence="2 3">Q1</strain>
    </source>
</reference>
<dbReference type="OrthoDB" id="261210at2"/>
<dbReference type="Pfam" id="PF13385">
    <property type="entry name" value="Laminin_G_3"/>
    <property type="match status" value="1"/>
</dbReference>
<proteinExistence type="predicted"/>
<dbReference type="Proteomes" id="UP000037600">
    <property type="component" value="Unassembled WGS sequence"/>
</dbReference>
<dbReference type="SUPFAM" id="SSF49899">
    <property type="entry name" value="Concanavalin A-like lectins/glucanases"/>
    <property type="match status" value="1"/>
</dbReference>
<gene>
    <name evidence="2" type="ORF">XM47_12215</name>
</gene>
<dbReference type="RefSeq" id="WP_048692884.1">
    <property type="nucleotide sequence ID" value="NZ_KQ130493.1"/>
</dbReference>
<organism evidence="2 3">
    <name type="scientific">Catenovulum maritimum</name>
    <dbReference type="NCBI Taxonomy" id="1513271"/>
    <lineage>
        <taxon>Bacteria</taxon>
        <taxon>Pseudomonadati</taxon>
        <taxon>Pseudomonadota</taxon>
        <taxon>Gammaproteobacteria</taxon>
        <taxon>Alteromonadales</taxon>
        <taxon>Alteromonadaceae</taxon>
        <taxon>Catenovulum</taxon>
    </lineage>
</organism>
<dbReference type="STRING" id="1513271.XM47_12215"/>
<evidence type="ECO:0000256" key="1">
    <source>
        <dbReference type="SAM" id="Phobius"/>
    </source>
</evidence>
<keyword evidence="1" id="KW-0472">Membrane</keyword>